<evidence type="ECO:0000313" key="13">
    <source>
        <dbReference type="Proteomes" id="UP000050454"/>
    </source>
</evidence>
<keyword evidence="6 10" id="KW-0274">FAD</keyword>
<dbReference type="GO" id="GO:0016740">
    <property type="term" value="F:transferase activity"/>
    <property type="evidence" value="ECO:0007669"/>
    <property type="project" value="UniProtKB-UniRule"/>
</dbReference>
<feature type="binding site" evidence="11">
    <location>
        <position position="154"/>
    </location>
    <ligand>
        <name>Mg(2+)</name>
        <dbReference type="ChEBI" id="CHEBI:18420"/>
    </ligand>
</feature>
<evidence type="ECO:0000313" key="12">
    <source>
        <dbReference type="EMBL" id="KPM49442.1"/>
    </source>
</evidence>
<gene>
    <name evidence="12" type="ORF">AFM12_02175</name>
</gene>
<evidence type="ECO:0000256" key="2">
    <source>
        <dbReference type="ARBA" id="ARBA00016337"/>
    </source>
</evidence>
<keyword evidence="5 10" id="KW-0479">Metal-binding</keyword>
<comment type="caution">
    <text evidence="12">The sequence shown here is derived from an EMBL/GenBank/DDBJ whole genome shotgun (WGS) entry which is preliminary data.</text>
</comment>
<dbReference type="STRING" id="1605367.AFM12_02175"/>
<feature type="binding site" evidence="11">
    <location>
        <position position="266"/>
    </location>
    <ligand>
        <name>Mg(2+)</name>
        <dbReference type="ChEBI" id="CHEBI:18420"/>
    </ligand>
</feature>
<sequence length="310" mass="34082">MNKPQNFRKVEKLMGNRFELCIVHENETIAEQLLNDAVTEIQRIEALLSTFKDDSQVNQINQQAGIRPVKVDAEVFDLIARSNRISQLTDGAFDISYGGIDKSLWNFDTTMTCLPTEEIARQSVHLINFNNIELNDTEKSVFLKNKGMRIGFGGIGKGYGADKARQLLVNKGVKSGFINASGDLTAWGRQLDGKSWSIGLSDPDGPENYLAHLNISDAAIATSGTYEKFVIINGMRYSHTINPKTGFPTSGIKSVSILTTNAELADAMATPVMVMGVKSGLELINQMNLMECIIIDDFNTIHTSDGLKIS</sequence>
<proteinExistence type="inferred from homology"/>
<dbReference type="AlphaFoldDB" id="A0A0P7C7E6"/>
<evidence type="ECO:0000256" key="1">
    <source>
        <dbReference type="ARBA" id="ARBA00011955"/>
    </source>
</evidence>
<evidence type="ECO:0000256" key="7">
    <source>
        <dbReference type="ARBA" id="ARBA00022842"/>
    </source>
</evidence>
<name>A0A0P7C7E6_9BACT</name>
<keyword evidence="4 10" id="KW-0808">Transferase</keyword>
<dbReference type="PIRSF" id="PIRSF006268">
    <property type="entry name" value="ApbE"/>
    <property type="match status" value="1"/>
</dbReference>
<dbReference type="PATRIC" id="fig|1605367.3.peg.1778"/>
<evidence type="ECO:0000256" key="9">
    <source>
        <dbReference type="ARBA" id="ARBA00048540"/>
    </source>
</evidence>
<comment type="similarity">
    <text evidence="10">Belongs to the ApbE family.</text>
</comment>
<comment type="catalytic activity">
    <reaction evidence="9 10">
        <text>L-threonyl-[protein] + FAD = FMN-L-threonyl-[protein] + AMP + H(+)</text>
        <dbReference type="Rhea" id="RHEA:36847"/>
        <dbReference type="Rhea" id="RHEA-COMP:11060"/>
        <dbReference type="Rhea" id="RHEA-COMP:11061"/>
        <dbReference type="ChEBI" id="CHEBI:15378"/>
        <dbReference type="ChEBI" id="CHEBI:30013"/>
        <dbReference type="ChEBI" id="CHEBI:57692"/>
        <dbReference type="ChEBI" id="CHEBI:74257"/>
        <dbReference type="ChEBI" id="CHEBI:456215"/>
        <dbReference type="EC" id="2.7.1.180"/>
    </reaction>
</comment>
<dbReference type="Gene3D" id="3.10.520.10">
    <property type="entry name" value="ApbE-like domains"/>
    <property type="match status" value="1"/>
</dbReference>
<dbReference type="EC" id="2.7.1.180" evidence="1 10"/>
<evidence type="ECO:0000256" key="4">
    <source>
        <dbReference type="ARBA" id="ARBA00022679"/>
    </source>
</evidence>
<dbReference type="Proteomes" id="UP000050454">
    <property type="component" value="Unassembled WGS sequence"/>
</dbReference>
<organism evidence="12 13">
    <name type="scientific">Jiulongibacter sediminis</name>
    <dbReference type="NCBI Taxonomy" id="1605367"/>
    <lineage>
        <taxon>Bacteria</taxon>
        <taxon>Pseudomonadati</taxon>
        <taxon>Bacteroidota</taxon>
        <taxon>Cytophagia</taxon>
        <taxon>Cytophagales</taxon>
        <taxon>Leadbetterellaceae</taxon>
        <taxon>Jiulongibacter</taxon>
    </lineage>
</organism>
<evidence type="ECO:0000256" key="5">
    <source>
        <dbReference type="ARBA" id="ARBA00022723"/>
    </source>
</evidence>
<evidence type="ECO:0000256" key="3">
    <source>
        <dbReference type="ARBA" id="ARBA00022630"/>
    </source>
</evidence>
<dbReference type="InterPro" id="IPR003374">
    <property type="entry name" value="ApbE-like_sf"/>
</dbReference>
<accession>A0A0P7C7E6</accession>
<dbReference type="EMBL" id="LGTQ01000005">
    <property type="protein sequence ID" value="KPM49442.1"/>
    <property type="molecule type" value="Genomic_DNA"/>
</dbReference>
<reference evidence="12 13" key="1">
    <citation type="submission" date="2015-07" db="EMBL/GenBank/DDBJ databases">
        <title>The draft genome sequence of Leadbetterella sp. JN14-9.</title>
        <authorList>
            <person name="Liu Y."/>
            <person name="Du J."/>
            <person name="Shao Z."/>
        </authorList>
    </citation>
    <scope>NUCLEOTIDE SEQUENCE [LARGE SCALE GENOMIC DNA]</scope>
    <source>
        <strain evidence="12 13">JN14-9</strain>
    </source>
</reference>
<keyword evidence="13" id="KW-1185">Reference proteome</keyword>
<keyword evidence="3 10" id="KW-0285">Flavoprotein</keyword>
<dbReference type="InterPro" id="IPR024932">
    <property type="entry name" value="ApbE"/>
</dbReference>
<feature type="binding site" evidence="11">
    <location>
        <position position="270"/>
    </location>
    <ligand>
        <name>Mg(2+)</name>
        <dbReference type="ChEBI" id="CHEBI:18420"/>
    </ligand>
</feature>
<dbReference type="SUPFAM" id="SSF143631">
    <property type="entry name" value="ApbE-like"/>
    <property type="match status" value="1"/>
</dbReference>
<keyword evidence="7 10" id="KW-0460">Magnesium</keyword>
<dbReference type="PANTHER" id="PTHR30040">
    <property type="entry name" value="THIAMINE BIOSYNTHESIS LIPOPROTEIN APBE"/>
    <property type="match status" value="1"/>
</dbReference>
<evidence type="ECO:0000256" key="6">
    <source>
        <dbReference type="ARBA" id="ARBA00022827"/>
    </source>
</evidence>
<dbReference type="RefSeq" id="WP_055143638.1">
    <property type="nucleotide sequence ID" value="NZ_JXSZ01000005.1"/>
</dbReference>
<dbReference type="PANTHER" id="PTHR30040:SF2">
    <property type="entry name" value="FAD:PROTEIN FMN TRANSFERASE"/>
    <property type="match status" value="1"/>
</dbReference>
<protein>
    <recommendedName>
        <fullName evidence="2 10">FAD:protein FMN transferase</fullName>
        <ecNumber evidence="1 10">2.7.1.180</ecNumber>
    </recommendedName>
    <alternativeName>
        <fullName evidence="8 10">Flavin transferase</fullName>
    </alternativeName>
</protein>
<dbReference type="Pfam" id="PF02424">
    <property type="entry name" value="ApbE"/>
    <property type="match status" value="1"/>
</dbReference>
<evidence type="ECO:0000256" key="8">
    <source>
        <dbReference type="ARBA" id="ARBA00031306"/>
    </source>
</evidence>
<evidence type="ECO:0000256" key="11">
    <source>
        <dbReference type="PIRSR" id="PIRSR006268-2"/>
    </source>
</evidence>
<dbReference type="GO" id="GO:0046872">
    <property type="term" value="F:metal ion binding"/>
    <property type="evidence" value="ECO:0007669"/>
    <property type="project" value="UniProtKB-UniRule"/>
</dbReference>
<evidence type="ECO:0000256" key="10">
    <source>
        <dbReference type="PIRNR" id="PIRNR006268"/>
    </source>
</evidence>
<comment type="cofactor">
    <cofactor evidence="11">
        <name>Mg(2+)</name>
        <dbReference type="ChEBI" id="CHEBI:18420"/>
    </cofactor>
    <cofactor evidence="11">
        <name>Mn(2+)</name>
        <dbReference type="ChEBI" id="CHEBI:29035"/>
    </cofactor>
    <text evidence="11">Magnesium. Can also use manganese.</text>
</comment>
<dbReference type="OrthoDB" id="9778595at2"/>